<dbReference type="EMBL" id="JALPRF010000002">
    <property type="protein sequence ID" value="MCK8492187.1"/>
    <property type="molecule type" value="Genomic_DNA"/>
</dbReference>
<gene>
    <name evidence="2" type="ORF">M0L20_10035</name>
</gene>
<evidence type="ECO:0000256" key="1">
    <source>
        <dbReference type="SAM" id="SignalP"/>
    </source>
</evidence>
<comment type="caution">
    <text evidence="2">The sequence shown here is derived from an EMBL/GenBank/DDBJ whole genome shotgun (WGS) entry which is preliminary data.</text>
</comment>
<reference evidence="2 3" key="1">
    <citation type="submission" date="2022-04" db="EMBL/GenBank/DDBJ databases">
        <title>Spirosoma sp. strain RP8 genome sequencing and assembly.</title>
        <authorList>
            <person name="Jung Y."/>
        </authorList>
    </citation>
    <scope>NUCLEOTIDE SEQUENCE [LARGE SCALE GENOMIC DNA]</scope>
    <source>
        <strain evidence="2 3">RP8</strain>
    </source>
</reference>
<keyword evidence="1" id="KW-0732">Signal</keyword>
<name>A0ABT0HJY5_9BACT</name>
<dbReference type="Gene3D" id="3.10.450.590">
    <property type="match status" value="1"/>
</dbReference>
<evidence type="ECO:0000313" key="3">
    <source>
        <dbReference type="Proteomes" id="UP001202180"/>
    </source>
</evidence>
<proteinExistence type="predicted"/>
<sequence>MKRLFVLFAFVFASVAVSAQTTDKAVASPEAAKLDSLAKLSQRFMNNNQPDSLYALMGATFKQNISPEKVKEVTGQLAGQLGKWVSLEPRGVQNGVARYKAVFALAAMDFYISRDKEGKIETFLFKQLQE</sequence>
<dbReference type="Proteomes" id="UP001202180">
    <property type="component" value="Unassembled WGS sequence"/>
</dbReference>
<protein>
    <submittedName>
        <fullName evidence="2">DUF3887 domain-containing protein</fullName>
    </submittedName>
</protein>
<keyword evidence="3" id="KW-1185">Reference proteome</keyword>
<accession>A0ABT0HJY5</accession>
<feature type="chain" id="PRO_5047450159" evidence="1">
    <location>
        <begin position="20"/>
        <end position="130"/>
    </location>
</feature>
<dbReference type="RefSeq" id="WP_248476806.1">
    <property type="nucleotide sequence ID" value="NZ_JALPRF010000002.1"/>
</dbReference>
<feature type="signal peptide" evidence="1">
    <location>
        <begin position="1"/>
        <end position="19"/>
    </location>
</feature>
<organism evidence="2 3">
    <name type="scientific">Spirosoma liriopis</name>
    <dbReference type="NCBI Taxonomy" id="2937440"/>
    <lineage>
        <taxon>Bacteria</taxon>
        <taxon>Pseudomonadati</taxon>
        <taxon>Bacteroidota</taxon>
        <taxon>Cytophagia</taxon>
        <taxon>Cytophagales</taxon>
        <taxon>Cytophagaceae</taxon>
        <taxon>Spirosoma</taxon>
    </lineage>
</organism>
<evidence type="ECO:0000313" key="2">
    <source>
        <dbReference type="EMBL" id="MCK8492187.1"/>
    </source>
</evidence>